<dbReference type="OrthoDB" id="3027208at2759"/>
<accession>A0A4Y9ZK63</accession>
<organism evidence="1 2">
    <name type="scientific">Hericium alpestre</name>
    <dbReference type="NCBI Taxonomy" id="135208"/>
    <lineage>
        <taxon>Eukaryota</taxon>
        <taxon>Fungi</taxon>
        <taxon>Dikarya</taxon>
        <taxon>Basidiomycota</taxon>
        <taxon>Agaricomycotina</taxon>
        <taxon>Agaricomycetes</taxon>
        <taxon>Russulales</taxon>
        <taxon>Hericiaceae</taxon>
        <taxon>Hericium</taxon>
    </lineage>
</organism>
<evidence type="ECO:0000313" key="1">
    <source>
        <dbReference type="EMBL" id="TFY74844.1"/>
    </source>
</evidence>
<sequence length="246" mass="28518">MYHLLKAMHFRQYCQKKSKPPFNVLAAILKLSTKYIVDELREEVINTLSAIFSSRLTAWIDHSVRYTPADLDAMYSVELAKKFEVPIILPAAYYQAVSQLSIRTMMRPDSSMASNSIRWTCAVFREELMSMIYQLIDENNKGATIFSTRDKYNNWLCEADECYSLLDSYKCGTETKLRRLTCSDVFKPTLGLATDPDFCEAFRLRVDQHWRRLQDNSWNRLPSLCGFKDWAVVRTAQAALKSSNEQ</sequence>
<reference evidence="1 2" key="1">
    <citation type="submission" date="2019-02" db="EMBL/GenBank/DDBJ databases">
        <title>Genome sequencing of the rare red list fungi Hericium alpestre (H. flagellum).</title>
        <authorList>
            <person name="Buettner E."/>
            <person name="Kellner H."/>
        </authorList>
    </citation>
    <scope>NUCLEOTIDE SEQUENCE [LARGE SCALE GENOMIC DNA]</scope>
    <source>
        <strain evidence="1 2">DSM 108284</strain>
    </source>
</reference>
<gene>
    <name evidence="1" type="ORF">EWM64_g9168</name>
</gene>
<proteinExistence type="predicted"/>
<dbReference type="EMBL" id="SFCI01001844">
    <property type="protein sequence ID" value="TFY74844.1"/>
    <property type="molecule type" value="Genomic_DNA"/>
</dbReference>
<name>A0A4Y9ZK63_9AGAM</name>
<protein>
    <submittedName>
        <fullName evidence="1">Uncharacterized protein</fullName>
    </submittedName>
</protein>
<comment type="caution">
    <text evidence="1">The sequence shown here is derived from an EMBL/GenBank/DDBJ whole genome shotgun (WGS) entry which is preliminary data.</text>
</comment>
<keyword evidence="2" id="KW-1185">Reference proteome</keyword>
<evidence type="ECO:0000313" key="2">
    <source>
        <dbReference type="Proteomes" id="UP000298061"/>
    </source>
</evidence>
<dbReference type="AlphaFoldDB" id="A0A4Y9ZK63"/>
<dbReference type="Proteomes" id="UP000298061">
    <property type="component" value="Unassembled WGS sequence"/>
</dbReference>